<sequence length="316" mass="34426">MAKLKKVISIIVIVGMALLVIVSVGLFLKEQFFDDGESTTELYYMSANGKMKATEIDIQTGSEVDMIHAILEDLRAGVKSDGIKPTIPPALGVNSVVIAENVATIDFNSAYYGLSSVDEVICRSSIVWSLTSLKFLNSVVFTVEGVPLKSRTGEVYGEMNRENVLIDPSVSATTTEYAILKLYFSNADATDLIVEDRVVEVNANQPREKTILEQLIAGPKEKGNYATIPTETKIMDITTTSDGVCYVNLSQEFVAKHNGGSTGELLTIYSIVNSLSELDNVKKVQFLIEGEKVEAFKGHIDFSTPFVAVKSLKTVS</sequence>
<name>A0A0X8VCY9_ANAPI</name>
<dbReference type="OrthoDB" id="9809406at2"/>
<reference evidence="6" key="4">
    <citation type="submission" date="2016-11" db="EMBL/GenBank/DDBJ databases">
        <authorList>
            <person name="Jaros S."/>
            <person name="Januszkiewicz K."/>
            <person name="Wedrychowicz H."/>
        </authorList>
    </citation>
    <scope>NUCLEOTIDE SEQUENCE [LARGE SCALE GENOMIC DNA]</scope>
    <source>
        <strain evidence="6">DSM 1682</strain>
    </source>
</reference>
<dbReference type="EMBL" id="FQUA01000009">
    <property type="protein sequence ID" value="SHE88643.1"/>
    <property type="molecule type" value="Genomic_DNA"/>
</dbReference>
<accession>A0A0X8VCY9</accession>
<feature type="transmembrane region" description="Helical" evidence="1">
    <location>
        <begin position="7"/>
        <end position="28"/>
    </location>
</feature>
<feature type="domain" description="GerMN" evidence="2">
    <location>
        <begin position="208"/>
        <end position="297"/>
    </location>
</feature>
<keyword evidence="5" id="KW-1185">Reference proteome</keyword>
<feature type="domain" description="GerMN" evidence="2">
    <location>
        <begin position="67"/>
        <end position="152"/>
    </location>
</feature>
<gene>
    <name evidence="3" type="ORF">CPRO_20850</name>
    <name evidence="4" type="ORF">SAMN02745151_02106</name>
</gene>
<protein>
    <submittedName>
        <fullName evidence="4">Sporulation and spore germination</fullName>
    </submittedName>
</protein>
<dbReference type="Pfam" id="PF10646">
    <property type="entry name" value="Germane"/>
    <property type="match status" value="2"/>
</dbReference>
<dbReference type="EMBL" id="CP014223">
    <property type="protein sequence ID" value="AMJ41666.1"/>
    <property type="molecule type" value="Genomic_DNA"/>
</dbReference>
<dbReference type="AlphaFoldDB" id="A0A0X8VCY9"/>
<keyword evidence="1" id="KW-0812">Transmembrane</keyword>
<evidence type="ECO:0000313" key="5">
    <source>
        <dbReference type="Proteomes" id="UP000068026"/>
    </source>
</evidence>
<dbReference type="KEGG" id="cpro:CPRO_20850"/>
<reference evidence="3 5" key="1">
    <citation type="journal article" date="2016" name="Genome Announc.">
        <title>Complete Genome Sequence of the Amino Acid-Fermenting Clostridium propionicum X2 (DSM 1682).</title>
        <authorList>
            <person name="Poehlein A."/>
            <person name="Schlien K."/>
            <person name="Chowdhury N.P."/>
            <person name="Gottschalk G."/>
            <person name="Buckel W."/>
            <person name="Daniel R."/>
        </authorList>
    </citation>
    <scope>NUCLEOTIDE SEQUENCE [LARGE SCALE GENOMIC DNA]</scope>
    <source>
        <strain evidence="3 5">X2</strain>
    </source>
</reference>
<dbReference type="SMART" id="SM00909">
    <property type="entry name" value="Germane"/>
    <property type="match status" value="2"/>
</dbReference>
<proteinExistence type="predicted"/>
<evidence type="ECO:0000313" key="4">
    <source>
        <dbReference type="EMBL" id="SHE88643.1"/>
    </source>
</evidence>
<dbReference type="Proteomes" id="UP000184204">
    <property type="component" value="Unassembled WGS sequence"/>
</dbReference>
<evidence type="ECO:0000259" key="2">
    <source>
        <dbReference type="SMART" id="SM00909"/>
    </source>
</evidence>
<keyword evidence="1" id="KW-0472">Membrane</keyword>
<dbReference type="RefSeq" id="WP_066051278.1">
    <property type="nucleotide sequence ID" value="NZ_CP014223.1"/>
</dbReference>
<evidence type="ECO:0000256" key="1">
    <source>
        <dbReference type="SAM" id="Phobius"/>
    </source>
</evidence>
<organism evidence="4 6">
    <name type="scientific">Anaerotignum propionicum DSM 1682</name>
    <dbReference type="NCBI Taxonomy" id="991789"/>
    <lineage>
        <taxon>Bacteria</taxon>
        <taxon>Bacillati</taxon>
        <taxon>Bacillota</taxon>
        <taxon>Clostridia</taxon>
        <taxon>Lachnospirales</taxon>
        <taxon>Anaerotignaceae</taxon>
        <taxon>Anaerotignum</taxon>
    </lineage>
</organism>
<dbReference type="InterPro" id="IPR019606">
    <property type="entry name" value="GerMN"/>
</dbReference>
<evidence type="ECO:0000313" key="3">
    <source>
        <dbReference type="EMBL" id="AMJ41666.1"/>
    </source>
</evidence>
<keyword evidence="1" id="KW-1133">Transmembrane helix</keyword>
<reference evidence="4" key="3">
    <citation type="submission" date="2016-11" db="EMBL/GenBank/DDBJ databases">
        <authorList>
            <person name="Varghese N."/>
            <person name="Submissions S."/>
        </authorList>
    </citation>
    <scope>NUCLEOTIDE SEQUENCE</scope>
    <source>
        <strain evidence="4">DSM 1682</strain>
    </source>
</reference>
<dbReference type="Proteomes" id="UP000068026">
    <property type="component" value="Chromosome"/>
</dbReference>
<evidence type="ECO:0000313" key="6">
    <source>
        <dbReference type="Proteomes" id="UP000184204"/>
    </source>
</evidence>
<reference evidence="5" key="2">
    <citation type="submission" date="2016-01" db="EMBL/GenBank/DDBJ databases">
        <authorList>
            <person name="Poehlein A."/>
            <person name="Schlien K."/>
            <person name="Gottschalk G."/>
            <person name="Buckel W."/>
            <person name="Daniel R."/>
        </authorList>
    </citation>
    <scope>NUCLEOTIDE SEQUENCE [LARGE SCALE GENOMIC DNA]</scope>
    <source>
        <strain evidence="5">X2</strain>
    </source>
</reference>